<evidence type="ECO:0000313" key="2">
    <source>
        <dbReference type="Proteomes" id="UP000708208"/>
    </source>
</evidence>
<protein>
    <submittedName>
        <fullName evidence="1">Uncharacterized protein</fullName>
    </submittedName>
</protein>
<sequence length="23" mass="2642">IYPSHIPPSRLPLLHLKEPPYSS</sequence>
<dbReference type="AlphaFoldDB" id="A0A8J2KCQ5"/>
<comment type="caution">
    <text evidence="1">The sequence shown here is derived from an EMBL/GenBank/DDBJ whole genome shotgun (WGS) entry which is preliminary data.</text>
</comment>
<accession>A0A8J2KCQ5</accession>
<gene>
    <name evidence="1" type="ORF">AFUS01_LOCUS21680</name>
</gene>
<dbReference type="Proteomes" id="UP000708208">
    <property type="component" value="Unassembled WGS sequence"/>
</dbReference>
<feature type="non-terminal residue" evidence="1">
    <location>
        <position position="1"/>
    </location>
</feature>
<dbReference type="EMBL" id="CAJVCH010245395">
    <property type="protein sequence ID" value="CAG7733224.1"/>
    <property type="molecule type" value="Genomic_DNA"/>
</dbReference>
<keyword evidence="2" id="KW-1185">Reference proteome</keyword>
<proteinExistence type="predicted"/>
<evidence type="ECO:0000313" key="1">
    <source>
        <dbReference type="EMBL" id="CAG7733224.1"/>
    </source>
</evidence>
<organism evidence="1 2">
    <name type="scientific">Allacma fusca</name>
    <dbReference type="NCBI Taxonomy" id="39272"/>
    <lineage>
        <taxon>Eukaryota</taxon>
        <taxon>Metazoa</taxon>
        <taxon>Ecdysozoa</taxon>
        <taxon>Arthropoda</taxon>
        <taxon>Hexapoda</taxon>
        <taxon>Collembola</taxon>
        <taxon>Symphypleona</taxon>
        <taxon>Sminthuridae</taxon>
        <taxon>Allacma</taxon>
    </lineage>
</organism>
<reference evidence="1" key="1">
    <citation type="submission" date="2021-06" db="EMBL/GenBank/DDBJ databases">
        <authorList>
            <person name="Hodson N. C."/>
            <person name="Mongue J. A."/>
            <person name="Jaron S. K."/>
        </authorList>
    </citation>
    <scope>NUCLEOTIDE SEQUENCE</scope>
</reference>
<name>A0A8J2KCQ5_9HEXA</name>